<dbReference type="Proteomes" id="UP000800096">
    <property type="component" value="Unassembled WGS sequence"/>
</dbReference>
<dbReference type="OrthoDB" id="10037289at2759"/>
<name>A0A6A5QQN5_AMPQU</name>
<gene>
    <name evidence="2" type="ORF">BDU57DRAFT_548681</name>
</gene>
<organism evidence="2 3">
    <name type="scientific">Ampelomyces quisqualis</name>
    <name type="common">Powdery mildew agent</name>
    <dbReference type="NCBI Taxonomy" id="50730"/>
    <lineage>
        <taxon>Eukaryota</taxon>
        <taxon>Fungi</taxon>
        <taxon>Dikarya</taxon>
        <taxon>Ascomycota</taxon>
        <taxon>Pezizomycotina</taxon>
        <taxon>Dothideomycetes</taxon>
        <taxon>Pleosporomycetidae</taxon>
        <taxon>Pleosporales</taxon>
        <taxon>Pleosporineae</taxon>
        <taxon>Phaeosphaeriaceae</taxon>
        <taxon>Ampelomyces</taxon>
    </lineage>
</organism>
<dbReference type="AlphaFoldDB" id="A0A6A5QQN5"/>
<proteinExistence type="predicted"/>
<feature type="compositionally biased region" description="Basic and acidic residues" evidence="1">
    <location>
        <begin position="34"/>
        <end position="60"/>
    </location>
</feature>
<feature type="region of interest" description="Disordered" evidence="1">
    <location>
        <begin position="16"/>
        <end position="60"/>
    </location>
</feature>
<sequence length="379" mass="43171">MDALFSRWHTLLAVAKIPPVKKQKTGEDAGAQTKEQELESATPHKNDESKDDKPNTRDIKSIPDYEYVCMHRPHFTYEVENRKAEEPLDEDEVDDKYSEDFQKNLKSGIILQPAKDHPEWKWTILWAGFKNFSDYRRRSKYCDPDNFSMHIFNDFHGWGLQELMENQILEFDAALKKTGNDALKQMWAPISALALWLNEVDQGPFIGNEDGEKVGALCDLMGTALLRALAALDHADEIKADTSFIDIPLVISSFLEWSNDLPAYGIEDENVAWRPHAAAYFTKGKFTTDKAVPGTTELVQDAEPTAQNELPKKTVKDPWKWSKRLKDYKSHHGSPGIGGSKYDITKMSRKERAAHAFDGKDPLKDIPEKDLKEGNLDFD</sequence>
<reference evidence="2" key="1">
    <citation type="journal article" date="2020" name="Stud. Mycol.">
        <title>101 Dothideomycetes genomes: a test case for predicting lifestyles and emergence of pathogens.</title>
        <authorList>
            <person name="Haridas S."/>
            <person name="Albert R."/>
            <person name="Binder M."/>
            <person name="Bloem J."/>
            <person name="Labutti K."/>
            <person name="Salamov A."/>
            <person name="Andreopoulos B."/>
            <person name="Baker S."/>
            <person name="Barry K."/>
            <person name="Bills G."/>
            <person name="Bluhm B."/>
            <person name="Cannon C."/>
            <person name="Castanera R."/>
            <person name="Culley D."/>
            <person name="Daum C."/>
            <person name="Ezra D."/>
            <person name="Gonzalez J."/>
            <person name="Henrissat B."/>
            <person name="Kuo A."/>
            <person name="Liang C."/>
            <person name="Lipzen A."/>
            <person name="Lutzoni F."/>
            <person name="Magnuson J."/>
            <person name="Mondo S."/>
            <person name="Nolan M."/>
            <person name="Ohm R."/>
            <person name="Pangilinan J."/>
            <person name="Park H.-J."/>
            <person name="Ramirez L."/>
            <person name="Alfaro M."/>
            <person name="Sun H."/>
            <person name="Tritt A."/>
            <person name="Yoshinaga Y."/>
            <person name="Zwiers L.-H."/>
            <person name="Turgeon B."/>
            <person name="Goodwin S."/>
            <person name="Spatafora J."/>
            <person name="Crous P."/>
            <person name="Grigoriev I."/>
        </authorList>
    </citation>
    <scope>NUCLEOTIDE SEQUENCE</scope>
    <source>
        <strain evidence="2">HMLAC05119</strain>
    </source>
</reference>
<evidence type="ECO:0000256" key="1">
    <source>
        <dbReference type="SAM" id="MobiDB-lite"/>
    </source>
</evidence>
<dbReference type="EMBL" id="ML979135">
    <property type="protein sequence ID" value="KAF1917120.1"/>
    <property type="molecule type" value="Genomic_DNA"/>
</dbReference>
<evidence type="ECO:0000313" key="2">
    <source>
        <dbReference type="EMBL" id="KAF1917120.1"/>
    </source>
</evidence>
<keyword evidence="3" id="KW-1185">Reference proteome</keyword>
<accession>A0A6A5QQN5</accession>
<feature type="region of interest" description="Disordered" evidence="1">
    <location>
        <begin position="353"/>
        <end position="379"/>
    </location>
</feature>
<protein>
    <submittedName>
        <fullName evidence="2">Uncharacterized protein</fullName>
    </submittedName>
</protein>
<evidence type="ECO:0000313" key="3">
    <source>
        <dbReference type="Proteomes" id="UP000800096"/>
    </source>
</evidence>